<gene>
    <name evidence="7" type="ORF">PQR57_35345</name>
</gene>
<dbReference type="PANTHER" id="PTHR45772">
    <property type="entry name" value="CONSERVED COMPONENT OF ABC TRANSPORTER FOR NATURAL AMINO ACIDS-RELATED"/>
    <property type="match status" value="1"/>
</dbReference>
<keyword evidence="3" id="KW-0997">Cell inner membrane</keyword>
<dbReference type="SMART" id="SM00382">
    <property type="entry name" value="AAA"/>
    <property type="match status" value="1"/>
</dbReference>
<keyword evidence="4" id="KW-0547">Nucleotide-binding</keyword>
<dbReference type="EMBL" id="JAQQEZ010000038">
    <property type="protein sequence ID" value="MFM0006249.1"/>
    <property type="molecule type" value="Genomic_DNA"/>
</dbReference>
<dbReference type="InterPro" id="IPR003439">
    <property type="entry name" value="ABC_transporter-like_ATP-bd"/>
</dbReference>
<name>A0ABW9B3K6_9BURK</name>
<reference evidence="7 8" key="1">
    <citation type="journal article" date="2024" name="Chem. Sci.">
        <title>Discovery of megapolipeptins by genome mining of a Burkholderiales bacteria collection.</title>
        <authorList>
            <person name="Paulo B.S."/>
            <person name="Recchia M.J.J."/>
            <person name="Lee S."/>
            <person name="Fergusson C.H."/>
            <person name="Romanowski S.B."/>
            <person name="Hernandez A."/>
            <person name="Krull N."/>
            <person name="Liu D.Y."/>
            <person name="Cavanagh H."/>
            <person name="Bos A."/>
            <person name="Gray C.A."/>
            <person name="Murphy B.T."/>
            <person name="Linington R.G."/>
            <person name="Eustaquio A.S."/>
        </authorList>
    </citation>
    <scope>NUCLEOTIDE SEQUENCE [LARGE SCALE GENOMIC DNA]</scope>
    <source>
        <strain evidence="7 8">RL17-350-BIC-A</strain>
    </source>
</reference>
<proteinExistence type="predicted"/>
<evidence type="ECO:0000259" key="6">
    <source>
        <dbReference type="PROSITE" id="PS50893"/>
    </source>
</evidence>
<evidence type="ECO:0000313" key="7">
    <source>
        <dbReference type="EMBL" id="MFM0006249.1"/>
    </source>
</evidence>
<evidence type="ECO:0000256" key="5">
    <source>
        <dbReference type="ARBA" id="ARBA00022840"/>
    </source>
</evidence>
<dbReference type="InterPro" id="IPR027417">
    <property type="entry name" value="P-loop_NTPase"/>
</dbReference>
<dbReference type="Pfam" id="PF00005">
    <property type="entry name" value="ABC_tran"/>
    <property type="match status" value="1"/>
</dbReference>
<feature type="domain" description="ABC transporter" evidence="6">
    <location>
        <begin position="9"/>
        <end position="250"/>
    </location>
</feature>
<dbReference type="InterPro" id="IPR051120">
    <property type="entry name" value="ABC_AA/LPS_Transport"/>
</dbReference>
<keyword evidence="2" id="KW-1003">Cell membrane</keyword>
<dbReference type="SUPFAM" id="SSF52540">
    <property type="entry name" value="P-loop containing nucleoside triphosphate hydrolases"/>
    <property type="match status" value="1"/>
</dbReference>
<dbReference type="RefSeq" id="WP_408180809.1">
    <property type="nucleotide sequence ID" value="NZ_JAQQEZ010000038.1"/>
</dbReference>
<keyword evidence="1" id="KW-0813">Transport</keyword>
<dbReference type="PANTHER" id="PTHR45772:SF7">
    <property type="entry name" value="AMINO ACID ABC TRANSPORTER ATP-BINDING PROTEIN"/>
    <property type="match status" value="1"/>
</dbReference>
<evidence type="ECO:0000256" key="4">
    <source>
        <dbReference type="ARBA" id="ARBA00022741"/>
    </source>
</evidence>
<dbReference type="GO" id="GO:0005524">
    <property type="term" value="F:ATP binding"/>
    <property type="evidence" value="ECO:0007669"/>
    <property type="project" value="UniProtKB-KW"/>
</dbReference>
<dbReference type="Proteomes" id="UP001629230">
    <property type="component" value="Unassembled WGS sequence"/>
</dbReference>
<dbReference type="InterPro" id="IPR003593">
    <property type="entry name" value="AAA+_ATPase"/>
</dbReference>
<keyword evidence="5 7" id="KW-0067">ATP-binding</keyword>
<comment type="caution">
    <text evidence="7">The sequence shown here is derived from an EMBL/GenBank/DDBJ whole genome shotgun (WGS) entry which is preliminary data.</text>
</comment>
<evidence type="ECO:0000313" key="8">
    <source>
        <dbReference type="Proteomes" id="UP001629230"/>
    </source>
</evidence>
<dbReference type="CDD" id="cd03219">
    <property type="entry name" value="ABC_Mj1267_LivG_branched"/>
    <property type="match status" value="1"/>
</dbReference>
<keyword evidence="3" id="KW-0472">Membrane</keyword>
<evidence type="ECO:0000256" key="1">
    <source>
        <dbReference type="ARBA" id="ARBA00022448"/>
    </source>
</evidence>
<dbReference type="PROSITE" id="PS50893">
    <property type="entry name" value="ABC_TRANSPORTER_2"/>
    <property type="match status" value="1"/>
</dbReference>
<organism evidence="7 8">
    <name type="scientific">Paraburkholderia dipogonis</name>
    <dbReference type="NCBI Taxonomy" id="1211383"/>
    <lineage>
        <taxon>Bacteria</taxon>
        <taxon>Pseudomonadati</taxon>
        <taxon>Pseudomonadota</taxon>
        <taxon>Betaproteobacteria</taxon>
        <taxon>Burkholderiales</taxon>
        <taxon>Burkholderiaceae</taxon>
        <taxon>Paraburkholderia</taxon>
    </lineage>
</organism>
<dbReference type="Gene3D" id="3.40.50.300">
    <property type="entry name" value="P-loop containing nucleotide triphosphate hydrolases"/>
    <property type="match status" value="1"/>
</dbReference>
<sequence>MILETAPLLQATRLCKSFSGFPVVKNVSFCVRHGEAVAIIGPNGAGKSTLFDLLTGIKTPDSGEVHLFGQPVTGEASWKRVKRGLGRSFQVSSVFPSFTAQENIQIGLLLASGLSLTFFSKASNRAKTQAEEILEKVGLTSKRSVLAGELSYGDQRTLELAVTLSTKPQLLLLDEPTAGMAREESRECLSLIKAIASKENIPVVFVEHDMEVVFSFATRVIVLLAGELLIDAEPLVVRSDSRVRDAYFGEAI</sequence>
<accession>A0ABW9B3K6</accession>
<protein>
    <submittedName>
        <fullName evidence="7">ABC transporter ATP-binding protein</fullName>
    </submittedName>
</protein>
<evidence type="ECO:0000256" key="2">
    <source>
        <dbReference type="ARBA" id="ARBA00022475"/>
    </source>
</evidence>
<keyword evidence="8" id="KW-1185">Reference proteome</keyword>
<evidence type="ECO:0000256" key="3">
    <source>
        <dbReference type="ARBA" id="ARBA00022519"/>
    </source>
</evidence>